<dbReference type="PANTHER" id="PTHR13789:SF306">
    <property type="entry name" value="HYDROXYLASE, PUTATIVE-RELATED"/>
    <property type="match status" value="1"/>
</dbReference>
<keyword evidence="3" id="KW-0274">FAD</keyword>
<keyword evidence="2" id="KW-0285">Flavoprotein</keyword>
<reference evidence="8" key="2">
    <citation type="journal article" date="2023" name="Proc. Natl. Acad. Sci. U.S.A.">
        <title>A global phylogenomic analysis of the shiitake genus Lentinula.</title>
        <authorList>
            <person name="Sierra-Patev S."/>
            <person name="Min B."/>
            <person name="Naranjo-Ortiz M."/>
            <person name="Looney B."/>
            <person name="Konkel Z."/>
            <person name="Slot J.C."/>
            <person name="Sakamoto Y."/>
            <person name="Steenwyk J.L."/>
            <person name="Rokas A."/>
            <person name="Carro J."/>
            <person name="Camarero S."/>
            <person name="Ferreira P."/>
            <person name="Molpeceres G."/>
            <person name="Ruiz-Duenas F.J."/>
            <person name="Serrano A."/>
            <person name="Henrissat B."/>
            <person name="Drula E."/>
            <person name="Hughes K.W."/>
            <person name="Mata J.L."/>
            <person name="Ishikawa N.K."/>
            <person name="Vargas-Isla R."/>
            <person name="Ushijima S."/>
            <person name="Smith C.A."/>
            <person name="Donoghue J."/>
            <person name="Ahrendt S."/>
            <person name="Andreopoulos W."/>
            <person name="He G."/>
            <person name="LaButti K."/>
            <person name="Lipzen A."/>
            <person name="Ng V."/>
            <person name="Riley R."/>
            <person name="Sandor L."/>
            <person name="Barry K."/>
            <person name="Martinez A.T."/>
            <person name="Xiao Y."/>
            <person name="Gibbons J.G."/>
            <person name="Terashima K."/>
            <person name="Grigoriev I.V."/>
            <person name="Hibbett D."/>
        </authorList>
    </citation>
    <scope>NUCLEOTIDE SEQUENCE</scope>
    <source>
        <strain evidence="8">ET3784</strain>
    </source>
</reference>
<evidence type="ECO:0000259" key="7">
    <source>
        <dbReference type="Pfam" id="PF01494"/>
    </source>
</evidence>
<feature type="region of interest" description="Disordered" evidence="6">
    <location>
        <begin position="191"/>
        <end position="210"/>
    </location>
</feature>
<keyword evidence="9" id="KW-1185">Reference proteome</keyword>
<dbReference type="Gene3D" id="3.50.50.60">
    <property type="entry name" value="FAD/NAD(P)-binding domain"/>
    <property type="match status" value="1"/>
</dbReference>
<keyword evidence="4" id="KW-0560">Oxidoreductase</keyword>
<dbReference type="PRINTS" id="PR00420">
    <property type="entry name" value="RNGMNOXGNASE"/>
</dbReference>
<organism evidence="8 9">
    <name type="scientific">Lentinula guzmanii</name>
    <dbReference type="NCBI Taxonomy" id="2804957"/>
    <lineage>
        <taxon>Eukaryota</taxon>
        <taxon>Fungi</taxon>
        <taxon>Dikarya</taxon>
        <taxon>Basidiomycota</taxon>
        <taxon>Agaricomycotina</taxon>
        <taxon>Agaricomycetes</taxon>
        <taxon>Agaricomycetidae</taxon>
        <taxon>Agaricales</taxon>
        <taxon>Marasmiineae</taxon>
        <taxon>Omphalotaceae</taxon>
        <taxon>Lentinula</taxon>
    </lineage>
</organism>
<dbReference type="InterPro" id="IPR036188">
    <property type="entry name" value="FAD/NAD-bd_sf"/>
</dbReference>
<keyword evidence="5" id="KW-0503">Monooxygenase</keyword>
<evidence type="ECO:0000256" key="5">
    <source>
        <dbReference type="ARBA" id="ARBA00023033"/>
    </source>
</evidence>
<dbReference type="GO" id="GO:0004497">
    <property type="term" value="F:monooxygenase activity"/>
    <property type="evidence" value="ECO:0007669"/>
    <property type="project" value="UniProtKB-KW"/>
</dbReference>
<dbReference type="GO" id="GO:0071949">
    <property type="term" value="F:FAD binding"/>
    <property type="evidence" value="ECO:0007669"/>
    <property type="project" value="InterPro"/>
</dbReference>
<evidence type="ECO:0000256" key="3">
    <source>
        <dbReference type="ARBA" id="ARBA00022827"/>
    </source>
</evidence>
<comment type="similarity">
    <text evidence="1">Belongs to the paxM FAD-dependent monooxygenase family.</text>
</comment>
<gene>
    <name evidence="8" type="ORF">DFJ43DRAFT_1069949</name>
</gene>
<evidence type="ECO:0000256" key="2">
    <source>
        <dbReference type="ARBA" id="ARBA00022630"/>
    </source>
</evidence>
<evidence type="ECO:0000313" key="8">
    <source>
        <dbReference type="EMBL" id="KAJ3733221.1"/>
    </source>
</evidence>
<feature type="domain" description="FAD-binding" evidence="7">
    <location>
        <begin position="23"/>
        <end position="361"/>
    </location>
</feature>
<reference evidence="8" key="1">
    <citation type="submission" date="2022-08" db="EMBL/GenBank/DDBJ databases">
        <authorList>
            <consortium name="DOE Joint Genome Institute"/>
            <person name="Min B."/>
            <person name="Sierra-Patev S."/>
            <person name="Naranjo-Ortiz M."/>
            <person name="Looney B."/>
            <person name="Konkel Z."/>
            <person name="Slot J.C."/>
            <person name="Sakamoto Y."/>
            <person name="Steenwyk J.L."/>
            <person name="Rokas A."/>
            <person name="Carro J."/>
            <person name="Camarero S."/>
            <person name="Ferreira P."/>
            <person name="Molpeceres G."/>
            <person name="Ruiz-duenas F.J."/>
            <person name="Serrano A."/>
            <person name="Henrissat B."/>
            <person name="Drula E."/>
            <person name="Hughes K.W."/>
            <person name="Mata J.L."/>
            <person name="Ishikawa N.K."/>
            <person name="Vargas-Isla R."/>
            <person name="Ushijima S."/>
            <person name="Smith C.A."/>
            <person name="Ahrendt S."/>
            <person name="Andreopoulos W."/>
            <person name="He G."/>
            <person name="LaButti K."/>
            <person name="Lipzen A."/>
            <person name="Ng V."/>
            <person name="Riley R."/>
            <person name="Sandor L."/>
            <person name="Barry K."/>
            <person name="Martinez A.T."/>
            <person name="Xiao Y."/>
            <person name="Gibbons J.G."/>
            <person name="Terashima K."/>
            <person name="Hibbett D.S."/>
            <person name="Grigoriev I.V."/>
        </authorList>
    </citation>
    <scope>NUCLEOTIDE SEQUENCE</scope>
    <source>
        <strain evidence="8">ET3784</strain>
    </source>
</reference>
<dbReference type="InterPro" id="IPR002938">
    <property type="entry name" value="FAD-bd"/>
</dbReference>
<dbReference type="EMBL" id="JANVFO010000019">
    <property type="protein sequence ID" value="KAJ3733221.1"/>
    <property type="molecule type" value="Genomic_DNA"/>
</dbReference>
<comment type="caution">
    <text evidence="8">The sequence shown here is derived from an EMBL/GenBank/DDBJ whole genome shotgun (WGS) entry which is preliminary data.</text>
</comment>
<dbReference type="Pfam" id="PF01494">
    <property type="entry name" value="FAD_binding_3"/>
    <property type="match status" value="1"/>
</dbReference>
<proteinExistence type="inferred from homology"/>
<dbReference type="Proteomes" id="UP001176059">
    <property type="component" value="Unassembled WGS sequence"/>
</dbReference>
<dbReference type="InterPro" id="IPR050493">
    <property type="entry name" value="FAD-dep_Monooxygenase_BioMet"/>
</dbReference>
<name>A0AA38JPG8_9AGAR</name>
<evidence type="ECO:0000256" key="1">
    <source>
        <dbReference type="ARBA" id="ARBA00007992"/>
    </source>
</evidence>
<evidence type="ECO:0000256" key="6">
    <source>
        <dbReference type="SAM" id="MobiDB-lite"/>
    </source>
</evidence>
<accession>A0AA38JPG8</accession>
<dbReference type="SUPFAM" id="SSF51905">
    <property type="entry name" value="FAD/NAD(P)-binding domain"/>
    <property type="match status" value="1"/>
</dbReference>
<evidence type="ECO:0000256" key="4">
    <source>
        <dbReference type="ARBA" id="ARBA00023002"/>
    </source>
</evidence>
<protein>
    <recommendedName>
        <fullName evidence="7">FAD-binding domain-containing protein</fullName>
    </recommendedName>
</protein>
<sequence>MSSHMAIPEQHNQLITQPHGRLHAIIIGGSITGLSAAIALRRAGFRVNVLEKDVTVTEELDGGCRIAPNLYKILRGWDLESELRKVSSKPETINMLSYESGSYLGSIRWDREVLKETDGEFGLTTYSALRSLLHREAVSQGVCVQFGAKVVALETRSSSPSVTLEDGETLRADLLVGADGVNGLTREYISTHGSPLDTSPSRKRTYKGVETGESTEGLKLEMFSVSIPKNLILDNSQLAYLITRRENDMFVWLGHERSAIGFPSGQSGDFSLCFYGLGLESRQTRDLHHILRGAEPSLLKLSRLASQTSSSLKCNPITHENVLDTWIDGSLVVIGEAAHPLPPGSAQSCALSVEDSLVLARLFSPQNFRCPFHARLSTPYIPTLLAAFQSIRYPHCASVQTKEVGIIHYMTMPGASDAERNIRDQGMRARRDTMEIAVVPVPLEIVDYFEPDFSHDMEEENEEDDDHQVVYEPATVRHTSESAVKADDGLEISPEWVEITEVFGYQAEDEAEEWWATWGRYQIWTEASEPVVDNNWMASSKTT</sequence>
<dbReference type="PANTHER" id="PTHR13789">
    <property type="entry name" value="MONOOXYGENASE"/>
    <property type="match status" value="1"/>
</dbReference>
<evidence type="ECO:0000313" key="9">
    <source>
        <dbReference type="Proteomes" id="UP001176059"/>
    </source>
</evidence>
<dbReference type="AlphaFoldDB" id="A0AA38JPG8"/>